<keyword evidence="1" id="KW-0812">Transmembrane</keyword>
<dbReference type="EMBL" id="APPE01000023">
    <property type="protein sequence ID" value="ENV00759.1"/>
    <property type="molecule type" value="Genomic_DNA"/>
</dbReference>
<keyword evidence="3" id="KW-1185">Reference proteome</keyword>
<keyword evidence="1" id="KW-1133">Transmembrane helix</keyword>
<dbReference type="RefSeq" id="WP_004780116.1">
    <property type="nucleotide sequence ID" value="NZ_KB849395.1"/>
</dbReference>
<feature type="transmembrane region" description="Helical" evidence="1">
    <location>
        <begin position="271"/>
        <end position="291"/>
    </location>
</feature>
<dbReference type="HOGENOM" id="CLU_935761_0_0_6"/>
<accession>N8WV46</accession>
<dbReference type="PATRIC" id="fig|1217710.3.peg.255"/>
<protein>
    <submittedName>
        <fullName evidence="2">Uncharacterized protein</fullName>
    </submittedName>
</protein>
<feature type="transmembrane region" description="Helical" evidence="1">
    <location>
        <begin position="236"/>
        <end position="259"/>
    </location>
</feature>
<dbReference type="AlphaFoldDB" id="N8WV46"/>
<evidence type="ECO:0000313" key="3">
    <source>
        <dbReference type="Proteomes" id="UP000013070"/>
    </source>
</evidence>
<comment type="caution">
    <text evidence="2">The sequence shown here is derived from an EMBL/GenBank/DDBJ whole genome shotgun (WGS) entry which is preliminary data.</text>
</comment>
<sequence>MSHILHVCGLIVSVNTLPDPVLSSYYQQYYQCELKTVDPVQQQDSLDIKQIPAYFPAPRKLWPVFSFDQIHYETYQNMKNQGIKPGLIIPENFMKPSIYFQIKQEVSDGAIPILDLSSIEPKRFRGLATLATSAGLRPMAAYIQDGWNPNLKTLPAGLYIIQANHGQLPLPARLIQSGHQQFYTAYPQTAFNGTGIILNPQVPLAESEIAYPELGISWTFLNTRFDSQMNRVHTNLLGYILLSAGIIILPLHLVLSTHYPNLLSFWGTSTSWASVFVIVILMLILLITMLWRRFKKS</sequence>
<reference evidence="2 3" key="1">
    <citation type="submission" date="2013-02" db="EMBL/GenBank/DDBJ databases">
        <title>The Genome Sequence of Acinetobacter sp. NIPH 899.</title>
        <authorList>
            <consortium name="The Broad Institute Genome Sequencing Platform"/>
            <consortium name="The Broad Institute Genome Sequencing Center for Infectious Disease"/>
            <person name="Cerqueira G."/>
            <person name="Feldgarden M."/>
            <person name="Courvalin P."/>
            <person name="Perichon B."/>
            <person name="Grillot-Courvalin C."/>
            <person name="Clermont D."/>
            <person name="Rocha E."/>
            <person name="Yoon E.-J."/>
            <person name="Nemec A."/>
            <person name="Walker B."/>
            <person name="Young S.K."/>
            <person name="Zeng Q."/>
            <person name="Gargeya S."/>
            <person name="Fitzgerald M."/>
            <person name="Haas B."/>
            <person name="Abouelleil A."/>
            <person name="Alvarado L."/>
            <person name="Arachchi H.M."/>
            <person name="Berlin A.M."/>
            <person name="Chapman S.B."/>
            <person name="Dewar J."/>
            <person name="Goldberg J."/>
            <person name="Griggs A."/>
            <person name="Gujja S."/>
            <person name="Hansen M."/>
            <person name="Howarth C."/>
            <person name="Imamovic A."/>
            <person name="Larimer J."/>
            <person name="McCowan C."/>
            <person name="Murphy C."/>
            <person name="Neiman D."/>
            <person name="Pearson M."/>
            <person name="Priest M."/>
            <person name="Roberts A."/>
            <person name="Saif S."/>
            <person name="Shea T."/>
            <person name="Sisk P."/>
            <person name="Sykes S."/>
            <person name="Wortman J."/>
            <person name="Nusbaum C."/>
            <person name="Birren B."/>
        </authorList>
    </citation>
    <scope>NUCLEOTIDE SEQUENCE [LARGE SCALE GENOMIC DNA]</scope>
    <source>
        <strain evidence="2 3">NIPH 899</strain>
    </source>
</reference>
<proteinExistence type="predicted"/>
<evidence type="ECO:0000313" key="2">
    <source>
        <dbReference type="EMBL" id="ENV00759.1"/>
    </source>
</evidence>
<dbReference type="eggNOG" id="ENOG5031R10">
    <property type="taxonomic scope" value="Bacteria"/>
</dbReference>
<keyword evidence="1" id="KW-0472">Membrane</keyword>
<organism evidence="2 3">
    <name type="scientific">Acinetobacter variabilis</name>
    <dbReference type="NCBI Taxonomy" id="70346"/>
    <lineage>
        <taxon>Bacteria</taxon>
        <taxon>Pseudomonadati</taxon>
        <taxon>Pseudomonadota</taxon>
        <taxon>Gammaproteobacteria</taxon>
        <taxon>Moraxellales</taxon>
        <taxon>Moraxellaceae</taxon>
        <taxon>Acinetobacter</taxon>
    </lineage>
</organism>
<evidence type="ECO:0000256" key="1">
    <source>
        <dbReference type="SAM" id="Phobius"/>
    </source>
</evidence>
<gene>
    <name evidence="2" type="ORF">F969_00273</name>
</gene>
<name>N8WV46_9GAMM</name>
<dbReference type="Proteomes" id="UP000013070">
    <property type="component" value="Unassembled WGS sequence"/>
</dbReference>